<feature type="compositionally biased region" description="Basic and acidic residues" evidence="2">
    <location>
        <begin position="9"/>
        <end position="20"/>
    </location>
</feature>
<feature type="compositionally biased region" description="Pro residues" evidence="2">
    <location>
        <begin position="161"/>
        <end position="170"/>
    </location>
</feature>
<dbReference type="SUPFAM" id="SSF48452">
    <property type="entry name" value="TPR-like"/>
    <property type="match status" value="1"/>
</dbReference>
<feature type="repeat" description="TPR" evidence="1">
    <location>
        <begin position="385"/>
        <end position="418"/>
    </location>
</feature>
<feature type="compositionally biased region" description="Basic and acidic residues" evidence="2">
    <location>
        <begin position="294"/>
        <end position="306"/>
    </location>
</feature>
<evidence type="ECO:0000256" key="2">
    <source>
        <dbReference type="SAM" id="MobiDB-lite"/>
    </source>
</evidence>
<dbReference type="AlphaFoldDB" id="A0A7H9BJG0"/>
<keyword evidence="3" id="KW-0472">Membrane</keyword>
<evidence type="ECO:0000313" key="5">
    <source>
        <dbReference type="Proteomes" id="UP000509597"/>
    </source>
</evidence>
<sequence>MSLLLQALKKAEEEKRRREALAQAELAGASVDTLPESQQAENLDRVASAGDEARNDDKDESSQSLPPEAWVFDPLPDPVPDPAPPSASDIEPATLPPISQEQSAPPDRAAPGLSLADVEPLNFEQATVEPLQADELPASGLSSNPENLADVTADHASPESVAPPLPPPSSAPVARETVVQAVAPAAPAALNAGREAGRESVASPAQRLAASQILQSGTKKKTGKGLLPWIALGGAVLLFGLISWFAWQYQQLTNPSLAPLPAALPKDPVASLPQESASPLETELSHAPAGEYLPEVKPKKDVHEDTVAGISKSTESEVQSERVPSNIKPLAPKLTSTSPNTVKFEKTTLDTQAPLQQAWLAYQQDDVSQAERLYRKVLASEPRNRDALLGLAAVHVRRGQSAQAAGIYQYLLQLNPQDQAVQQAQMALNPEAISESSEARLLQDASQSKNPLLLGQYYANRQRWQEAQEQFFQAWSVHPDNADLAYNLAVSLDHLKQARLAADYYRKALDLANKRASSFDRAAAEARLAQLRLAGE</sequence>
<protein>
    <submittedName>
        <fullName evidence="4">Tetratricopeptide repeat protein</fullName>
    </submittedName>
</protein>
<feature type="region of interest" description="Disordered" evidence="2">
    <location>
        <begin position="1"/>
        <end position="123"/>
    </location>
</feature>
<dbReference type="Pfam" id="PF13432">
    <property type="entry name" value="TPR_16"/>
    <property type="match status" value="2"/>
</dbReference>
<dbReference type="InterPro" id="IPR011990">
    <property type="entry name" value="TPR-like_helical_dom_sf"/>
</dbReference>
<keyword evidence="3" id="KW-0812">Transmembrane</keyword>
<gene>
    <name evidence="4" type="ORF">HQ393_11490</name>
</gene>
<dbReference type="InterPro" id="IPR019734">
    <property type="entry name" value="TPR_rpt"/>
</dbReference>
<keyword evidence="1" id="KW-0802">TPR repeat</keyword>
<accession>A0A7H9BJG0</accession>
<feature type="region of interest" description="Disordered" evidence="2">
    <location>
        <begin position="136"/>
        <end position="173"/>
    </location>
</feature>
<feature type="compositionally biased region" description="Basic and acidic residues" evidence="2">
    <location>
        <begin position="51"/>
        <end position="61"/>
    </location>
</feature>
<organism evidence="4 5">
    <name type="scientific">Chitinibacter bivalviorum</name>
    <dbReference type="NCBI Taxonomy" id="2739434"/>
    <lineage>
        <taxon>Bacteria</taxon>
        <taxon>Pseudomonadati</taxon>
        <taxon>Pseudomonadota</taxon>
        <taxon>Betaproteobacteria</taxon>
        <taxon>Neisseriales</taxon>
        <taxon>Chitinibacteraceae</taxon>
        <taxon>Chitinibacter</taxon>
    </lineage>
</organism>
<keyword evidence="5" id="KW-1185">Reference proteome</keyword>
<dbReference type="Proteomes" id="UP000509597">
    <property type="component" value="Chromosome"/>
</dbReference>
<proteinExistence type="predicted"/>
<reference evidence="4 5" key="1">
    <citation type="submission" date="2020-07" db="EMBL/GenBank/DDBJ databases">
        <title>Complete genome sequence of Chitinibacter sp. 2T18.</title>
        <authorList>
            <person name="Bae J.-W."/>
            <person name="Choi J.-W."/>
        </authorList>
    </citation>
    <scope>NUCLEOTIDE SEQUENCE [LARGE SCALE GENOMIC DNA]</scope>
    <source>
        <strain evidence="4 5">2T18</strain>
    </source>
</reference>
<dbReference type="EMBL" id="CP058627">
    <property type="protein sequence ID" value="QLG88805.1"/>
    <property type="molecule type" value="Genomic_DNA"/>
</dbReference>
<dbReference type="SMART" id="SM00028">
    <property type="entry name" value="TPR"/>
    <property type="match status" value="3"/>
</dbReference>
<evidence type="ECO:0000313" key="4">
    <source>
        <dbReference type="EMBL" id="QLG88805.1"/>
    </source>
</evidence>
<feature type="repeat" description="TPR" evidence="1">
    <location>
        <begin position="448"/>
        <end position="481"/>
    </location>
</feature>
<feature type="compositionally biased region" description="Pro residues" evidence="2">
    <location>
        <begin position="75"/>
        <end position="85"/>
    </location>
</feature>
<dbReference type="PROSITE" id="PS50005">
    <property type="entry name" value="TPR"/>
    <property type="match status" value="2"/>
</dbReference>
<evidence type="ECO:0000256" key="1">
    <source>
        <dbReference type="PROSITE-ProRule" id="PRU00339"/>
    </source>
</evidence>
<feature type="transmembrane region" description="Helical" evidence="3">
    <location>
        <begin position="226"/>
        <end position="247"/>
    </location>
</feature>
<dbReference type="KEGG" id="chiz:HQ393_11490"/>
<dbReference type="Gene3D" id="1.25.40.10">
    <property type="entry name" value="Tetratricopeptide repeat domain"/>
    <property type="match status" value="2"/>
</dbReference>
<dbReference type="RefSeq" id="WP_179355308.1">
    <property type="nucleotide sequence ID" value="NZ_CP058627.1"/>
</dbReference>
<keyword evidence="3" id="KW-1133">Transmembrane helix</keyword>
<feature type="region of interest" description="Disordered" evidence="2">
    <location>
        <begin position="292"/>
        <end position="339"/>
    </location>
</feature>
<name>A0A7H9BJG0_9NEIS</name>
<evidence type="ECO:0000256" key="3">
    <source>
        <dbReference type="SAM" id="Phobius"/>
    </source>
</evidence>